<evidence type="ECO:0000313" key="2">
    <source>
        <dbReference type="EMBL" id="REJ42956.1"/>
    </source>
</evidence>
<keyword evidence="1" id="KW-0175">Coiled coil</keyword>
<dbReference type="EMBL" id="QQWC01000002">
    <property type="protein sequence ID" value="REJ42956.1"/>
    <property type="molecule type" value="Genomic_DNA"/>
</dbReference>
<evidence type="ECO:0000313" key="3">
    <source>
        <dbReference type="Proteomes" id="UP000256873"/>
    </source>
</evidence>
<name>A0A3E0L6D6_9CHRO</name>
<dbReference type="Proteomes" id="UP000256873">
    <property type="component" value="Unassembled WGS sequence"/>
</dbReference>
<organism evidence="2 3">
    <name type="scientific">Microcystis flos-aquae TF09</name>
    <dbReference type="NCBI Taxonomy" id="2060473"/>
    <lineage>
        <taxon>Bacteria</taxon>
        <taxon>Bacillati</taxon>
        <taxon>Cyanobacteriota</taxon>
        <taxon>Cyanophyceae</taxon>
        <taxon>Oscillatoriophycideae</taxon>
        <taxon>Chroococcales</taxon>
        <taxon>Microcystaceae</taxon>
        <taxon>Microcystis</taxon>
    </lineage>
</organism>
<reference evidence="2 3" key="1">
    <citation type="submission" date="2017-10" db="EMBL/GenBank/DDBJ databases">
        <title>A large-scale comparative metagenomic study reveals the eutrophication-driven functional interactions in six Microcystis-epibionts communities.</title>
        <authorList>
            <person name="Li Q."/>
            <person name="Lin F."/>
        </authorList>
    </citation>
    <scope>NUCLEOTIDE SEQUENCE [LARGE SCALE GENOMIC DNA]</scope>
    <source>
        <strain evidence="2">TF09</strain>
    </source>
</reference>
<feature type="coiled-coil region" evidence="1">
    <location>
        <begin position="228"/>
        <end position="262"/>
    </location>
</feature>
<dbReference type="InterPro" id="IPR013324">
    <property type="entry name" value="RNA_pol_sigma_r3/r4-like"/>
</dbReference>
<dbReference type="SUPFAM" id="SSF88659">
    <property type="entry name" value="Sigma3 and sigma4 domains of RNA polymerase sigma factors"/>
    <property type="match status" value="1"/>
</dbReference>
<evidence type="ECO:0000256" key="1">
    <source>
        <dbReference type="SAM" id="Coils"/>
    </source>
</evidence>
<gene>
    <name evidence="2" type="ORF">DWQ54_08645</name>
</gene>
<accession>A0A3E0L6D6</accession>
<proteinExistence type="predicted"/>
<sequence length="360" mass="40727">MSILRYEENGIEFFTLEATGESGMSQSGLARLCGVKPHAVNQLVNSVITSSSPEFLKPLQGDELTLITSVNEFNNATILKDTVCACILEWYAFESQRPTEAARQAFRKFATFGIRSWIQGITGWQNPLTTKLPPEPPPAADIPNSANLPDLLNQLDILEHDLLVALKHRHAIHNIVEQPTVVDLSLNRIVHTAVHVQAETLNRAIDNLQSLRLITATLHTATETVQEVQTLWQTLNRLTQQVNQLRQENRHLQQTAKDQAVRLTVLRKRCQFQSPTPTNLRQLPILETDLEQRIHQITDILMAQQKRTGGKRAIETCTLRATMLARYELGESLEQIAQDLDRPYETVKTYVKLARQAIRV</sequence>
<dbReference type="AlphaFoldDB" id="A0A3E0L6D6"/>
<protein>
    <submittedName>
        <fullName evidence="2">Sigma-70 family RNA polymerase sigma factor</fullName>
    </submittedName>
</protein>
<comment type="caution">
    <text evidence="2">The sequence shown here is derived from an EMBL/GenBank/DDBJ whole genome shotgun (WGS) entry which is preliminary data.</text>
</comment>